<dbReference type="STRING" id="988821.SAMN05421867_106187"/>
<dbReference type="InterPro" id="IPR010430">
    <property type="entry name" value="DUF1028"/>
</dbReference>
<dbReference type="PANTHER" id="PTHR39328">
    <property type="entry name" value="BLL2871 PROTEIN"/>
    <property type="match status" value="1"/>
</dbReference>
<dbReference type="SUPFAM" id="SSF56235">
    <property type="entry name" value="N-terminal nucleophile aminohydrolases (Ntn hydrolases)"/>
    <property type="match status" value="1"/>
</dbReference>
<evidence type="ECO:0000313" key="3">
    <source>
        <dbReference type="Proteomes" id="UP000199012"/>
    </source>
</evidence>
<dbReference type="Pfam" id="PF06267">
    <property type="entry name" value="DUF1028"/>
    <property type="match status" value="1"/>
</dbReference>
<dbReference type="Proteomes" id="UP000199012">
    <property type="component" value="Unassembled WGS sequence"/>
</dbReference>
<dbReference type="EMBL" id="FOKA01000006">
    <property type="protein sequence ID" value="SFB08456.1"/>
    <property type="molecule type" value="Genomic_DNA"/>
</dbReference>
<dbReference type="RefSeq" id="WP_239078925.1">
    <property type="nucleotide sequence ID" value="NZ_BONM01000021.1"/>
</dbReference>
<name>A0A1I0Y6S9_9CELL</name>
<keyword evidence="3" id="KW-1185">Reference proteome</keyword>
<organism evidence="2 3">
    <name type="scientific">Cellulomonas marina</name>
    <dbReference type="NCBI Taxonomy" id="988821"/>
    <lineage>
        <taxon>Bacteria</taxon>
        <taxon>Bacillati</taxon>
        <taxon>Actinomycetota</taxon>
        <taxon>Actinomycetes</taxon>
        <taxon>Micrococcales</taxon>
        <taxon>Cellulomonadaceae</taxon>
        <taxon>Cellulomonas</taxon>
    </lineage>
</organism>
<keyword evidence="2" id="KW-0378">Hydrolase</keyword>
<sequence length="264" mass="27442">MHQHGPPPQNRTSVAGRSKQDCNIGGPAAPPSAARRDQEPALTFTILALDRQAGLLGGATASRSLAAANAVLAVAPHLGAAASQAWTNRRLRGRLLGALAAGDEPARAVERVPEWDPEPELRQVAVLALDGRAAHRTGTDCTAWAGGRARTDLVVVGNLLAGPQVLDAMVEAWDASGAAWPEAVAPVDVTEGFARRLVAALRAGEEAGGDLRGRQSAGVAVARTGDERLWPPQLAVDLRCDDGPDPIEELDRLLRLPGAVVPAV</sequence>
<evidence type="ECO:0000313" key="2">
    <source>
        <dbReference type="EMBL" id="SFB08456.1"/>
    </source>
</evidence>
<evidence type="ECO:0000256" key="1">
    <source>
        <dbReference type="SAM" id="MobiDB-lite"/>
    </source>
</evidence>
<feature type="region of interest" description="Disordered" evidence="1">
    <location>
        <begin position="1"/>
        <end position="37"/>
    </location>
</feature>
<dbReference type="Gene3D" id="3.60.20.10">
    <property type="entry name" value="Glutamine Phosphoribosylpyrophosphate, subunit 1, domain 1"/>
    <property type="match status" value="1"/>
</dbReference>
<dbReference type="InterPro" id="IPR029055">
    <property type="entry name" value="Ntn_hydrolases_N"/>
</dbReference>
<reference evidence="2 3" key="1">
    <citation type="submission" date="2016-10" db="EMBL/GenBank/DDBJ databases">
        <authorList>
            <person name="de Groot N.N."/>
        </authorList>
    </citation>
    <scope>NUCLEOTIDE SEQUENCE [LARGE SCALE GENOMIC DNA]</scope>
    <source>
        <strain evidence="2 3">CGMCC 4.6945</strain>
    </source>
</reference>
<protein>
    <submittedName>
        <fullName evidence="2">Uncharacterized conserved protein, Ntn-hydrolase superfamily</fullName>
    </submittedName>
</protein>
<dbReference type="PANTHER" id="PTHR39328:SF1">
    <property type="entry name" value="BLL2871 PROTEIN"/>
    <property type="match status" value="1"/>
</dbReference>
<gene>
    <name evidence="2" type="ORF">SAMN05421867_106187</name>
</gene>
<dbReference type="AlphaFoldDB" id="A0A1I0Y6S9"/>
<accession>A0A1I0Y6S9</accession>
<proteinExistence type="predicted"/>
<dbReference type="GO" id="GO:0016787">
    <property type="term" value="F:hydrolase activity"/>
    <property type="evidence" value="ECO:0007669"/>
    <property type="project" value="UniProtKB-KW"/>
</dbReference>